<dbReference type="GO" id="GO:0000373">
    <property type="term" value="P:Group II intron splicing"/>
    <property type="evidence" value="ECO:0007669"/>
    <property type="project" value="EnsemblPlants"/>
</dbReference>
<dbReference type="GO" id="GO:1990825">
    <property type="term" value="F:sequence-specific mRNA binding"/>
    <property type="evidence" value="ECO:0007669"/>
    <property type="project" value="EnsemblPlants"/>
</dbReference>
<dbReference type="GO" id="GO:0009658">
    <property type="term" value="P:chloroplast organization"/>
    <property type="evidence" value="ECO:0007669"/>
    <property type="project" value="EnsemblPlants"/>
</dbReference>
<dbReference type="PANTHER" id="PTHR47594">
    <property type="entry name" value="PPR CONTAINING PLANT-LIKE PROTEIN"/>
    <property type="match status" value="1"/>
</dbReference>
<comment type="caution">
    <text evidence="2">The sequence shown here is derived from an EMBL/GenBank/DDBJ whole genome shotgun (WGS) entry which is preliminary data.</text>
</comment>
<reference evidence="2 3" key="1">
    <citation type="submission" date="2017-07" db="EMBL/GenBank/DDBJ databases">
        <title>An improved, manually edited Actinidia chinensis var. chinensis (kiwifruit) genome highlights the challenges associated with draft genomes and gene prediction in plants.</title>
        <authorList>
            <person name="Pilkington S."/>
            <person name="Crowhurst R."/>
            <person name="Hilario E."/>
            <person name="Nardozza S."/>
            <person name="Fraser L."/>
            <person name="Peng Y."/>
            <person name="Gunaseelan K."/>
            <person name="Simpson R."/>
            <person name="Tahir J."/>
            <person name="Deroles S."/>
            <person name="Templeton K."/>
            <person name="Luo Z."/>
            <person name="Davy M."/>
            <person name="Cheng C."/>
            <person name="Mcneilage M."/>
            <person name="Scaglione D."/>
            <person name="Liu Y."/>
            <person name="Zhang Q."/>
            <person name="Datson P."/>
            <person name="De Silva N."/>
            <person name="Gardiner S."/>
            <person name="Bassett H."/>
            <person name="Chagne D."/>
            <person name="Mccallum J."/>
            <person name="Dzierzon H."/>
            <person name="Deng C."/>
            <person name="Wang Y.-Y."/>
            <person name="Barron N."/>
            <person name="Manako K."/>
            <person name="Bowen J."/>
            <person name="Foster T."/>
            <person name="Erridge Z."/>
            <person name="Tiffin H."/>
            <person name="Waite C."/>
            <person name="Davies K."/>
            <person name="Grierson E."/>
            <person name="Laing W."/>
            <person name="Kirk R."/>
            <person name="Chen X."/>
            <person name="Wood M."/>
            <person name="Montefiori M."/>
            <person name="Brummell D."/>
            <person name="Schwinn K."/>
            <person name="Catanach A."/>
            <person name="Fullerton C."/>
            <person name="Li D."/>
            <person name="Meiyalaghan S."/>
            <person name="Nieuwenhuizen N."/>
            <person name="Read N."/>
            <person name="Prakash R."/>
            <person name="Hunter D."/>
            <person name="Zhang H."/>
            <person name="Mckenzie M."/>
            <person name="Knabel M."/>
            <person name="Harris A."/>
            <person name="Allan A."/>
            <person name="Chen A."/>
            <person name="Janssen B."/>
            <person name="Plunkett B."/>
            <person name="Dwamena C."/>
            <person name="Voogd C."/>
            <person name="Leif D."/>
            <person name="Lafferty D."/>
            <person name="Souleyre E."/>
            <person name="Varkonyi-Gasic E."/>
            <person name="Gambi F."/>
            <person name="Hanley J."/>
            <person name="Yao J.-L."/>
            <person name="Cheung J."/>
            <person name="David K."/>
            <person name="Warren B."/>
            <person name="Marsh K."/>
            <person name="Snowden K."/>
            <person name="Lin-Wang K."/>
            <person name="Brian L."/>
            <person name="Martinez-Sanchez M."/>
            <person name="Wang M."/>
            <person name="Ileperuma N."/>
            <person name="Macnee N."/>
            <person name="Campin R."/>
            <person name="Mcatee P."/>
            <person name="Drummond R."/>
            <person name="Espley R."/>
            <person name="Ireland H."/>
            <person name="Wu R."/>
            <person name="Atkinson R."/>
            <person name="Karunairetnam S."/>
            <person name="Bulley S."/>
            <person name="Chunkath S."/>
            <person name="Hanley Z."/>
            <person name="Storey R."/>
            <person name="Thrimawithana A."/>
            <person name="Thomson S."/>
            <person name="David C."/>
            <person name="Testolin R."/>
        </authorList>
    </citation>
    <scope>NUCLEOTIDE SEQUENCE [LARGE SCALE GENOMIC DNA]</scope>
    <source>
        <strain evidence="3">cv. Red5</strain>
        <tissue evidence="2">Young leaf</tissue>
    </source>
</reference>
<keyword evidence="3" id="KW-1185">Reference proteome</keyword>
<dbReference type="FunCoup" id="A0A2R6PT18">
    <property type="interactions" value="1063"/>
</dbReference>
<dbReference type="STRING" id="1590841.A0A2R6PT18"/>
<dbReference type="PANTHER" id="PTHR47594:SF3">
    <property type="entry name" value="PROTEIN THYLAKOID ASSEMBLY 8, CHLOROPLASTIC"/>
    <property type="match status" value="1"/>
</dbReference>
<evidence type="ECO:0000256" key="1">
    <source>
        <dbReference type="SAM" id="MobiDB-lite"/>
    </source>
</evidence>
<gene>
    <name evidence="2" type="ORF">CEY00_Acc22268</name>
</gene>
<sequence>MASTIRSNLPLISPHPSKAKQISNKTGYLFSIRCGPRDNRGPLIKGRVLSTEAIQAVQALKRAHRGDPSKLADLLSKTLPRLIKSDLIAAFNELLRQDHCDLALKVFSAVRSEYWHKTDLGVYADLVSALARKGMTEDIDRLICDLEGEGAIRCDDKGLVRLIKALIAAERTESTVKIYGMMKGSGWGPTSVADGYAAKVLSRGLRRLGEERLADEIEVEFGKSFRGILEKVSG</sequence>
<dbReference type="Proteomes" id="UP000241394">
    <property type="component" value="Chromosome LG23"/>
</dbReference>
<dbReference type="OMA" id="VRIYGMM"/>
<dbReference type="InParanoid" id="A0A2R6PT18"/>
<accession>A0A2R6PT18</accession>
<proteinExistence type="predicted"/>
<dbReference type="InterPro" id="IPR044190">
    <property type="entry name" value="THA8-like"/>
</dbReference>
<name>A0A2R6PT18_ACTCC</name>
<dbReference type="Gramene" id="PSR96133">
    <property type="protein sequence ID" value="PSR96133"/>
    <property type="gene ID" value="CEY00_Acc22268"/>
</dbReference>
<dbReference type="EMBL" id="NKQK01000023">
    <property type="protein sequence ID" value="PSR96133.1"/>
    <property type="molecule type" value="Genomic_DNA"/>
</dbReference>
<evidence type="ECO:0000313" key="2">
    <source>
        <dbReference type="EMBL" id="PSR96133.1"/>
    </source>
</evidence>
<dbReference type="OrthoDB" id="675068at2759"/>
<dbReference type="GO" id="GO:0009793">
    <property type="term" value="P:embryo development ending in seed dormancy"/>
    <property type="evidence" value="ECO:0007669"/>
    <property type="project" value="EnsemblPlants"/>
</dbReference>
<feature type="region of interest" description="Disordered" evidence="1">
    <location>
        <begin position="1"/>
        <end position="20"/>
    </location>
</feature>
<dbReference type="GO" id="GO:0009507">
    <property type="term" value="C:chloroplast"/>
    <property type="evidence" value="ECO:0007669"/>
    <property type="project" value="EnsemblPlants"/>
</dbReference>
<evidence type="ECO:0000313" key="3">
    <source>
        <dbReference type="Proteomes" id="UP000241394"/>
    </source>
</evidence>
<protein>
    <submittedName>
        <fullName evidence="2">Pentatricopeptide repeat-containing protein</fullName>
    </submittedName>
</protein>
<reference evidence="3" key="2">
    <citation type="journal article" date="2018" name="BMC Genomics">
        <title>A manually annotated Actinidia chinensis var. chinensis (kiwifruit) genome highlights the challenges associated with draft genomes and gene prediction in plants.</title>
        <authorList>
            <person name="Pilkington S.M."/>
            <person name="Crowhurst R."/>
            <person name="Hilario E."/>
            <person name="Nardozza S."/>
            <person name="Fraser L."/>
            <person name="Peng Y."/>
            <person name="Gunaseelan K."/>
            <person name="Simpson R."/>
            <person name="Tahir J."/>
            <person name="Deroles S.C."/>
            <person name="Templeton K."/>
            <person name="Luo Z."/>
            <person name="Davy M."/>
            <person name="Cheng C."/>
            <person name="McNeilage M."/>
            <person name="Scaglione D."/>
            <person name="Liu Y."/>
            <person name="Zhang Q."/>
            <person name="Datson P."/>
            <person name="De Silva N."/>
            <person name="Gardiner S.E."/>
            <person name="Bassett H."/>
            <person name="Chagne D."/>
            <person name="McCallum J."/>
            <person name="Dzierzon H."/>
            <person name="Deng C."/>
            <person name="Wang Y.Y."/>
            <person name="Barron L."/>
            <person name="Manako K."/>
            <person name="Bowen J."/>
            <person name="Foster T.M."/>
            <person name="Erridge Z.A."/>
            <person name="Tiffin H."/>
            <person name="Waite C.N."/>
            <person name="Davies K.M."/>
            <person name="Grierson E.P."/>
            <person name="Laing W.A."/>
            <person name="Kirk R."/>
            <person name="Chen X."/>
            <person name="Wood M."/>
            <person name="Montefiori M."/>
            <person name="Brummell D.A."/>
            <person name="Schwinn K.E."/>
            <person name="Catanach A."/>
            <person name="Fullerton C."/>
            <person name="Li D."/>
            <person name="Meiyalaghan S."/>
            <person name="Nieuwenhuizen N."/>
            <person name="Read N."/>
            <person name="Prakash R."/>
            <person name="Hunter D."/>
            <person name="Zhang H."/>
            <person name="McKenzie M."/>
            <person name="Knabel M."/>
            <person name="Harris A."/>
            <person name="Allan A.C."/>
            <person name="Gleave A."/>
            <person name="Chen A."/>
            <person name="Janssen B.J."/>
            <person name="Plunkett B."/>
            <person name="Ampomah-Dwamena C."/>
            <person name="Voogd C."/>
            <person name="Leif D."/>
            <person name="Lafferty D."/>
            <person name="Souleyre E.J.F."/>
            <person name="Varkonyi-Gasic E."/>
            <person name="Gambi F."/>
            <person name="Hanley J."/>
            <person name="Yao J.L."/>
            <person name="Cheung J."/>
            <person name="David K.M."/>
            <person name="Warren B."/>
            <person name="Marsh K."/>
            <person name="Snowden K.C."/>
            <person name="Lin-Wang K."/>
            <person name="Brian L."/>
            <person name="Martinez-Sanchez M."/>
            <person name="Wang M."/>
            <person name="Ileperuma N."/>
            <person name="Macnee N."/>
            <person name="Campin R."/>
            <person name="McAtee P."/>
            <person name="Drummond R.S.M."/>
            <person name="Espley R.V."/>
            <person name="Ireland H.S."/>
            <person name="Wu R."/>
            <person name="Atkinson R.G."/>
            <person name="Karunairetnam S."/>
            <person name="Bulley S."/>
            <person name="Chunkath S."/>
            <person name="Hanley Z."/>
            <person name="Storey R."/>
            <person name="Thrimawithana A.H."/>
            <person name="Thomson S."/>
            <person name="David C."/>
            <person name="Testolin R."/>
            <person name="Huang H."/>
            <person name="Hellens R.P."/>
            <person name="Schaffer R.J."/>
        </authorList>
    </citation>
    <scope>NUCLEOTIDE SEQUENCE [LARGE SCALE GENOMIC DNA]</scope>
    <source>
        <strain evidence="3">cv. Red5</strain>
    </source>
</reference>
<organism evidence="2 3">
    <name type="scientific">Actinidia chinensis var. chinensis</name>
    <name type="common">Chinese soft-hair kiwi</name>
    <dbReference type="NCBI Taxonomy" id="1590841"/>
    <lineage>
        <taxon>Eukaryota</taxon>
        <taxon>Viridiplantae</taxon>
        <taxon>Streptophyta</taxon>
        <taxon>Embryophyta</taxon>
        <taxon>Tracheophyta</taxon>
        <taxon>Spermatophyta</taxon>
        <taxon>Magnoliopsida</taxon>
        <taxon>eudicotyledons</taxon>
        <taxon>Gunneridae</taxon>
        <taxon>Pentapetalae</taxon>
        <taxon>asterids</taxon>
        <taxon>Ericales</taxon>
        <taxon>Actinidiaceae</taxon>
        <taxon>Actinidia</taxon>
    </lineage>
</organism>
<dbReference type="AlphaFoldDB" id="A0A2R6PT18"/>
<dbReference type="Gene3D" id="1.25.40.10">
    <property type="entry name" value="Tetratricopeptide repeat domain"/>
    <property type="match status" value="1"/>
</dbReference>
<dbReference type="InterPro" id="IPR011990">
    <property type="entry name" value="TPR-like_helical_dom_sf"/>
</dbReference>